<reference evidence="3 4" key="1">
    <citation type="submission" date="2017-11" db="EMBL/GenBank/DDBJ databases">
        <title>Streptomyces carmine sp. nov., a novel actinomycete isolated from Sophora alopecuroides in Xinjiang, China.</title>
        <authorList>
            <person name="Wang Y."/>
            <person name="Luo X."/>
            <person name="Wan C."/>
            <person name="Zhang L."/>
        </authorList>
    </citation>
    <scope>NUCLEOTIDE SEQUENCE [LARGE SCALE GENOMIC DNA]</scope>
    <source>
        <strain evidence="3 4">TRM SA0054</strain>
    </source>
</reference>
<dbReference type="RefSeq" id="WP_100204356.1">
    <property type="nucleotide sequence ID" value="NZ_PGGW01000067.1"/>
</dbReference>
<dbReference type="InterPro" id="IPR014729">
    <property type="entry name" value="Rossmann-like_a/b/a_fold"/>
</dbReference>
<dbReference type="EMBL" id="PGGW01000067">
    <property type="protein sequence ID" value="PJE95104.1"/>
    <property type="molecule type" value="Genomic_DNA"/>
</dbReference>
<evidence type="ECO:0000313" key="3">
    <source>
        <dbReference type="EMBL" id="PJE95104.1"/>
    </source>
</evidence>
<feature type="transmembrane region" description="Helical" evidence="1">
    <location>
        <begin position="58"/>
        <end position="82"/>
    </location>
</feature>
<dbReference type="InterPro" id="IPR003848">
    <property type="entry name" value="DUF218"/>
</dbReference>
<dbReference type="CDD" id="cd06259">
    <property type="entry name" value="YdcF-like"/>
    <property type="match status" value="1"/>
</dbReference>
<sequence>MLIYVLAAVALLLFVIGVATDLRRFSNAVFLGLSLALPGVGLVAEFVEASPEPYFTPVALSFLALLTLAVLLLLCYLLANGVQMLRREGMRPGNVLPLLAGLCVLAVVGLLLLVITGQSEILAVVFGLTALVTVYFVFLFTCFVVYGSLYGRLRVRGDLDYVVVLGSGLVEGNRVPPLLAGRLDRARAVYEAQAARGNAPVLITSGGQGPDEDLPEAHAMAAYLTDRGLPAEHVLREDASRTTEENLRNSRAIMEGARADYRCAVVTSNFHVFRAAILARATGVRGQVLGSPTARYFWLSATLREFAAVILSDKAVNAAACLLLAQQFLVAL</sequence>
<dbReference type="GO" id="GO:0043164">
    <property type="term" value="P:Gram-negative-bacterium-type cell wall biogenesis"/>
    <property type="evidence" value="ECO:0007669"/>
    <property type="project" value="TreeGrafter"/>
</dbReference>
<evidence type="ECO:0000313" key="4">
    <source>
        <dbReference type="Proteomes" id="UP000230407"/>
    </source>
</evidence>
<dbReference type="Proteomes" id="UP000230407">
    <property type="component" value="Unassembled WGS sequence"/>
</dbReference>
<gene>
    <name evidence="3" type="ORF">CUT44_26020</name>
</gene>
<evidence type="ECO:0000256" key="1">
    <source>
        <dbReference type="SAM" id="Phobius"/>
    </source>
</evidence>
<feature type="transmembrane region" description="Helical" evidence="1">
    <location>
        <begin position="94"/>
        <end position="115"/>
    </location>
</feature>
<protein>
    <recommendedName>
        <fullName evidence="2">DUF218 domain-containing protein</fullName>
    </recommendedName>
</protein>
<dbReference type="GO" id="GO:0000270">
    <property type="term" value="P:peptidoglycan metabolic process"/>
    <property type="evidence" value="ECO:0007669"/>
    <property type="project" value="TreeGrafter"/>
</dbReference>
<dbReference type="Pfam" id="PF02698">
    <property type="entry name" value="DUF218"/>
    <property type="match status" value="1"/>
</dbReference>
<dbReference type="GO" id="GO:0005886">
    <property type="term" value="C:plasma membrane"/>
    <property type="evidence" value="ECO:0007669"/>
    <property type="project" value="TreeGrafter"/>
</dbReference>
<keyword evidence="1" id="KW-1133">Transmembrane helix</keyword>
<comment type="caution">
    <text evidence="3">The sequence shown here is derived from an EMBL/GenBank/DDBJ whole genome shotgun (WGS) entry which is preliminary data.</text>
</comment>
<name>A0A2M8LT22_9ACTN</name>
<dbReference type="InterPro" id="IPR051599">
    <property type="entry name" value="Cell_Envelope_Assoc"/>
</dbReference>
<feature type="domain" description="DUF218" evidence="2">
    <location>
        <begin position="160"/>
        <end position="299"/>
    </location>
</feature>
<organism evidence="3 4">
    <name type="scientific">Streptomyces carminius</name>
    <dbReference type="NCBI Taxonomy" id="2665496"/>
    <lineage>
        <taxon>Bacteria</taxon>
        <taxon>Bacillati</taxon>
        <taxon>Actinomycetota</taxon>
        <taxon>Actinomycetes</taxon>
        <taxon>Kitasatosporales</taxon>
        <taxon>Streptomycetaceae</taxon>
        <taxon>Streptomyces</taxon>
    </lineage>
</organism>
<dbReference type="PANTHER" id="PTHR30336">
    <property type="entry name" value="INNER MEMBRANE PROTEIN, PROBABLE PERMEASE"/>
    <property type="match status" value="1"/>
</dbReference>
<accession>A0A2M8LT22</accession>
<dbReference type="PANTHER" id="PTHR30336:SF18">
    <property type="entry name" value="MEMBRANE PROTEIN"/>
    <property type="match status" value="1"/>
</dbReference>
<dbReference type="AlphaFoldDB" id="A0A2M8LT22"/>
<keyword evidence="1" id="KW-0812">Transmembrane</keyword>
<feature type="transmembrane region" description="Helical" evidence="1">
    <location>
        <begin position="121"/>
        <end position="146"/>
    </location>
</feature>
<evidence type="ECO:0000259" key="2">
    <source>
        <dbReference type="Pfam" id="PF02698"/>
    </source>
</evidence>
<keyword evidence="1" id="KW-0472">Membrane</keyword>
<keyword evidence="4" id="KW-1185">Reference proteome</keyword>
<dbReference type="Gene3D" id="3.40.50.620">
    <property type="entry name" value="HUPs"/>
    <property type="match status" value="1"/>
</dbReference>
<proteinExistence type="predicted"/>